<feature type="transmembrane region" description="Helical" evidence="8">
    <location>
        <begin position="308"/>
        <end position="326"/>
    </location>
</feature>
<evidence type="ECO:0000256" key="1">
    <source>
        <dbReference type="ARBA" id="ARBA00004141"/>
    </source>
</evidence>
<evidence type="ECO:0000313" key="10">
    <source>
        <dbReference type="EMBL" id="KAJ5248709.1"/>
    </source>
</evidence>
<feature type="compositionally biased region" description="Polar residues" evidence="7">
    <location>
        <begin position="82"/>
        <end position="93"/>
    </location>
</feature>
<sequence length="556" mass="61574">MSNPLWVAWRTTCSGVRPSVFASLRPAHGLRIATGSLDNILRRPFSALNPIPQAQHRPVLSSPFTKHTTPASLWSRSKRTTAKPSGSSRSTPSVKALSSAEIKAIFKSPDISAAVGNRTLEVLQKQRIEGTIDQDLPADLASRITESQAENALAWLRAKYPVDEDAAILARFEREEREEEQKLVRRAEALGLYKPQSGSYDAELGEDQSPYGKSSLKEYRELNEKRLLAEQERKRQEWLASEEQSKEEMMRQIGQNKSLEVYKDQYLAEARPRADPSVRPYLAWVQKHHIAATANDPDAVNLSSAQRLLPSLAFGLLVFGLCFYFAQTYQPPAREDRLWPNVPPAMATAGAIIGANVAVTLAWRFLPPAWKWLNRFFVIVPFYPRALSMLGATFSHQSWNHLAWNMLGVGLVTVPLHDKIGRGNLVGIYVASGVAGSLLSLSRSVILGTLGLSSLGASGAVCGVVGAMCMINPNSRFTLWFIPPTLSDTLWLSGSTLLVCLVGMEVMGVMGLLRLFNFGRKMDFAAHLGGFAVGIPSGYYLRKRAQERRKARNWPF</sequence>
<evidence type="ECO:0000256" key="2">
    <source>
        <dbReference type="ARBA" id="ARBA00009045"/>
    </source>
</evidence>
<comment type="similarity">
    <text evidence="2">Belongs to the peptidase S54 family.</text>
</comment>
<evidence type="ECO:0000259" key="9">
    <source>
        <dbReference type="Pfam" id="PF01694"/>
    </source>
</evidence>
<dbReference type="InterPro" id="IPR050925">
    <property type="entry name" value="Rhomboid_protease_S54"/>
</dbReference>
<evidence type="ECO:0000313" key="11">
    <source>
        <dbReference type="Proteomes" id="UP001150941"/>
    </source>
</evidence>
<keyword evidence="11" id="KW-1185">Reference proteome</keyword>
<name>A0A9W9PMS1_9EURO</name>
<proteinExistence type="inferred from homology"/>
<reference evidence="10" key="1">
    <citation type="submission" date="2022-11" db="EMBL/GenBank/DDBJ databases">
        <authorList>
            <person name="Petersen C."/>
        </authorList>
    </citation>
    <scope>NUCLEOTIDE SEQUENCE</scope>
    <source>
        <strain evidence="10">IBT 19713</strain>
    </source>
</reference>
<keyword evidence="5 8" id="KW-1133">Transmembrane helix</keyword>
<dbReference type="InterPro" id="IPR022764">
    <property type="entry name" value="Peptidase_S54_rhomboid_dom"/>
</dbReference>
<dbReference type="Proteomes" id="UP001150941">
    <property type="component" value="Unassembled WGS sequence"/>
</dbReference>
<dbReference type="GO" id="GO:0016020">
    <property type="term" value="C:membrane"/>
    <property type="evidence" value="ECO:0007669"/>
    <property type="project" value="UniProtKB-SubCell"/>
</dbReference>
<dbReference type="Gene3D" id="1.20.1540.10">
    <property type="entry name" value="Rhomboid-like"/>
    <property type="match status" value="1"/>
</dbReference>
<feature type="region of interest" description="Disordered" evidence="7">
    <location>
        <begin position="57"/>
        <end position="94"/>
    </location>
</feature>
<evidence type="ECO:0000256" key="6">
    <source>
        <dbReference type="ARBA" id="ARBA00023136"/>
    </source>
</evidence>
<dbReference type="RefSeq" id="XP_058335488.1">
    <property type="nucleotide sequence ID" value="XM_058469457.1"/>
</dbReference>
<feature type="transmembrane region" description="Helical" evidence="8">
    <location>
        <begin position="490"/>
        <end position="512"/>
    </location>
</feature>
<dbReference type="GO" id="GO:0006465">
    <property type="term" value="P:signal peptide processing"/>
    <property type="evidence" value="ECO:0007669"/>
    <property type="project" value="TreeGrafter"/>
</dbReference>
<reference evidence="10" key="2">
    <citation type="journal article" date="2023" name="IMA Fungus">
        <title>Comparative genomic study of the Penicillium genus elucidates a diverse pangenome and 15 lateral gene transfer events.</title>
        <authorList>
            <person name="Petersen C."/>
            <person name="Sorensen T."/>
            <person name="Nielsen M.R."/>
            <person name="Sondergaard T.E."/>
            <person name="Sorensen J.L."/>
            <person name="Fitzpatrick D.A."/>
            <person name="Frisvad J.C."/>
            <person name="Nielsen K.L."/>
        </authorList>
    </citation>
    <scope>NUCLEOTIDE SEQUENCE</scope>
    <source>
        <strain evidence="10">IBT 19713</strain>
    </source>
</reference>
<evidence type="ECO:0000256" key="7">
    <source>
        <dbReference type="SAM" id="MobiDB-lite"/>
    </source>
</evidence>
<dbReference type="GO" id="GO:0004252">
    <property type="term" value="F:serine-type endopeptidase activity"/>
    <property type="evidence" value="ECO:0007669"/>
    <property type="project" value="InterPro"/>
</dbReference>
<feature type="domain" description="Peptidase S54 rhomboid" evidence="9">
    <location>
        <begin position="389"/>
        <end position="543"/>
    </location>
</feature>
<dbReference type="SUPFAM" id="SSF144091">
    <property type="entry name" value="Rhomboid-like"/>
    <property type="match status" value="1"/>
</dbReference>
<keyword evidence="6 8" id="KW-0472">Membrane</keyword>
<gene>
    <name evidence="10" type="ORF">N7468_000160</name>
</gene>
<accession>A0A9W9PMS1</accession>
<dbReference type="OrthoDB" id="10260614at2759"/>
<evidence type="ECO:0000256" key="3">
    <source>
        <dbReference type="ARBA" id="ARBA00022692"/>
    </source>
</evidence>
<protein>
    <recommendedName>
        <fullName evidence="9">Peptidase S54 rhomboid domain-containing protein</fullName>
    </recommendedName>
</protein>
<feature type="compositionally biased region" description="Polar residues" evidence="7">
    <location>
        <begin position="62"/>
        <end position="75"/>
    </location>
</feature>
<dbReference type="Pfam" id="PF01694">
    <property type="entry name" value="Rhomboid"/>
    <property type="match status" value="1"/>
</dbReference>
<evidence type="ECO:0000256" key="8">
    <source>
        <dbReference type="SAM" id="Phobius"/>
    </source>
</evidence>
<feature type="transmembrane region" description="Helical" evidence="8">
    <location>
        <begin position="346"/>
        <end position="366"/>
    </location>
</feature>
<keyword evidence="3 8" id="KW-0812">Transmembrane</keyword>
<feature type="transmembrane region" description="Helical" evidence="8">
    <location>
        <begin position="373"/>
        <end position="392"/>
    </location>
</feature>
<keyword evidence="4" id="KW-0378">Hydrolase</keyword>
<organism evidence="10 11">
    <name type="scientific">Penicillium chermesinum</name>
    <dbReference type="NCBI Taxonomy" id="63820"/>
    <lineage>
        <taxon>Eukaryota</taxon>
        <taxon>Fungi</taxon>
        <taxon>Dikarya</taxon>
        <taxon>Ascomycota</taxon>
        <taxon>Pezizomycotina</taxon>
        <taxon>Eurotiomycetes</taxon>
        <taxon>Eurotiomycetidae</taxon>
        <taxon>Eurotiales</taxon>
        <taxon>Aspergillaceae</taxon>
        <taxon>Penicillium</taxon>
    </lineage>
</organism>
<evidence type="ECO:0000256" key="5">
    <source>
        <dbReference type="ARBA" id="ARBA00022989"/>
    </source>
</evidence>
<dbReference type="AlphaFoldDB" id="A0A9W9PMS1"/>
<comment type="subcellular location">
    <subcellularLocation>
        <location evidence="1">Membrane</location>
        <topology evidence="1">Multi-pass membrane protein</topology>
    </subcellularLocation>
</comment>
<feature type="transmembrane region" description="Helical" evidence="8">
    <location>
        <begin position="423"/>
        <end position="441"/>
    </location>
</feature>
<dbReference type="InterPro" id="IPR035952">
    <property type="entry name" value="Rhomboid-like_sf"/>
</dbReference>
<dbReference type="PANTHER" id="PTHR43731">
    <property type="entry name" value="RHOMBOID PROTEASE"/>
    <property type="match status" value="1"/>
</dbReference>
<feature type="transmembrane region" description="Helical" evidence="8">
    <location>
        <begin position="447"/>
        <end position="469"/>
    </location>
</feature>
<dbReference type="GeneID" id="83196760"/>
<comment type="caution">
    <text evidence="10">The sequence shown here is derived from an EMBL/GenBank/DDBJ whole genome shotgun (WGS) entry which is preliminary data.</text>
</comment>
<evidence type="ECO:0000256" key="4">
    <source>
        <dbReference type="ARBA" id="ARBA00022801"/>
    </source>
</evidence>
<dbReference type="EMBL" id="JAPQKS010000001">
    <property type="protein sequence ID" value="KAJ5248709.1"/>
    <property type="molecule type" value="Genomic_DNA"/>
</dbReference>
<dbReference type="PANTHER" id="PTHR43731:SF14">
    <property type="entry name" value="PRESENILIN-ASSOCIATED RHOMBOID-LIKE PROTEIN, MITOCHONDRIAL"/>
    <property type="match status" value="1"/>
</dbReference>